<dbReference type="Proteomes" id="UP001066276">
    <property type="component" value="Chromosome 12"/>
</dbReference>
<evidence type="ECO:0000256" key="1">
    <source>
        <dbReference type="SAM" id="MobiDB-lite"/>
    </source>
</evidence>
<feature type="region of interest" description="Disordered" evidence="1">
    <location>
        <begin position="88"/>
        <end position="117"/>
    </location>
</feature>
<name>A0AAV7KLU2_PLEWA</name>
<reference evidence="2" key="1">
    <citation type="journal article" date="2022" name="bioRxiv">
        <title>Sequencing and chromosome-scale assembly of the giantPleurodeles waltlgenome.</title>
        <authorList>
            <person name="Brown T."/>
            <person name="Elewa A."/>
            <person name="Iarovenko S."/>
            <person name="Subramanian E."/>
            <person name="Araus A.J."/>
            <person name="Petzold A."/>
            <person name="Susuki M."/>
            <person name="Suzuki K.-i.T."/>
            <person name="Hayashi T."/>
            <person name="Toyoda A."/>
            <person name="Oliveira C."/>
            <person name="Osipova E."/>
            <person name="Leigh N.D."/>
            <person name="Simon A."/>
            <person name="Yun M.H."/>
        </authorList>
    </citation>
    <scope>NUCLEOTIDE SEQUENCE</scope>
    <source>
        <strain evidence="2">20211129_DDA</strain>
        <tissue evidence="2">Liver</tissue>
    </source>
</reference>
<sequence length="117" mass="12811">MHIWPFDTAARLSAVLADNGVVRLREIRIQAQPNARGPHQFPERTALLSPAHSVYSSAEARFVPLCLRLLGCMFPILGAAARATPVPHRHRLAAKKRHAGSPPTTQPVGSAHLKSEW</sequence>
<protein>
    <submittedName>
        <fullName evidence="2">Uncharacterized protein</fullName>
    </submittedName>
</protein>
<keyword evidence="3" id="KW-1185">Reference proteome</keyword>
<gene>
    <name evidence="2" type="ORF">NDU88_000288</name>
</gene>
<proteinExistence type="predicted"/>
<comment type="caution">
    <text evidence="2">The sequence shown here is derived from an EMBL/GenBank/DDBJ whole genome shotgun (WGS) entry which is preliminary data.</text>
</comment>
<evidence type="ECO:0000313" key="3">
    <source>
        <dbReference type="Proteomes" id="UP001066276"/>
    </source>
</evidence>
<feature type="compositionally biased region" description="Basic residues" evidence="1">
    <location>
        <begin position="88"/>
        <end position="99"/>
    </location>
</feature>
<dbReference type="EMBL" id="JANPWB010000016">
    <property type="protein sequence ID" value="KAJ1080066.1"/>
    <property type="molecule type" value="Genomic_DNA"/>
</dbReference>
<accession>A0AAV7KLU2</accession>
<evidence type="ECO:0000313" key="2">
    <source>
        <dbReference type="EMBL" id="KAJ1080066.1"/>
    </source>
</evidence>
<organism evidence="2 3">
    <name type="scientific">Pleurodeles waltl</name>
    <name type="common">Iberian ribbed newt</name>
    <dbReference type="NCBI Taxonomy" id="8319"/>
    <lineage>
        <taxon>Eukaryota</taxon>
        <taxon>Metazoa</taxon>
        <taxon>Chordata</taxon>
        <taxon>Craniata</taxon>
        <taxon>Vertebrata</taxon>
        <taxon>Euteleostomi</taxon>
        <taxon>Amphibia</taxon>
        <taxon>Batrachia</taxon>
        <taxon>Caudata</taxon>
        <taxon>Salamandroidea</taxon>
        <taxon>Salamandridae</taxon>
        <taxon>Pleurodelinae</taxon>
        <taxon>Pleurodeles</taxon>
    </lineage>
</organism>
<dbReference type="AlphaFoldDB" id="A0AAV7KLU2"/>